<feature type="domain" description="P5B-type ATPase N-terminal" evidence="26">
    <location>
        <begin position="21"/>
        <end position="138"/>
    </location>
</feature>
<evidence type="ECO:0000256" key="13">
    <source>
        <dbReference type="ARBA" id="ARBA00022967"/>
    </source>
</evidence>
<dbReference type="SUPFAM" id="SSF81660">
    <property type="entry name" value="Metal cation-transporting ATPase, ATP-binding domain N"/>
    <property type="match status" value="1"/>
</dbReference>
<evidence type="ECO:0000256" key="17">
    <source>
        <dbReference type="ARBA" id="ARBA00023329"/>
    </source>
</evidence>
<dbReference type="InterPro" id="IPR008250">
    <property type="entry name" value="ATPase_P-typ_transduc_dom_A_sf"/>
</dbReference>
<dbReference type="GO" id="GO:0016887">
    <property type="term" value="F:ATP hydrolysis activity"/>
    <property type="evidence" value="ECO:0007669"/>
    <property type="project" value="InterPro"/>
</dbReference>
<keyword evidence="9 24" id="KW-0547">Nucleotide-binding</keyword>
<dbReference type="NCBIfam" id="TIGR01494">
    <property type="entry name" value="ATPase_P-type"/>
    <property type="match status" value="2"/>
</dbReference>
<keyword evidence="5" id="KW-0813">Transport</keyword>
<dbReference type="GO" id="GO:0043005">
    <property type="term" value="C:neuron projection"/>
    <property type="evidence" value="ECO:0007669"/>
    <property type="project" value="UniProtKB-ARBA"/>
</dbReference>
<evidence type="ECO:0000256" key="2">
    <source>
        <dbReference type="ARBA" id="ARBA00004155"/>
    </source>
</evidence>
<keyword evidence="7 24" id="KW-0812">Transmembrane</keyword>
<dbReference type="InterPro" id="IPR044492">
    <property type="entry name" value="P_typ_ATPase_HD_dom"/>
</dbReference>
<dbReference type="STRING" id="283909.R7VA91"/>
<evidence type="ECO:0000256" key="5">
    <source>
        <dbReference type="ARBA" id="ARBA00022448"/>
    </source>
</evidence>
<dbReference type="FunFam" id="2.70.150.10:FF:000060">
    <property type="entry name" value="Cation-transporting ATPase"/>
    <property type="match status" value="1"/>
</dbReference>
<dbReference type="SUPFAM" id="SSF81665">
    <property type="entry name" value="Calcium ATPase, transmembrane domain M"/>
    <property type="match status" value="1"/>
</dbReference>
<reference evidence="29" key="1">
    <citation type="submission" date="2012-12" db="EMBL/GenBank/DDBJ databases">
        <authorList>
            <person name="Hellsten U."/>
            <person name="Grimwood J."/>
            <person name="Chapman J.A."/>
            <person name="Shapiro H."/>
            <person name="Aerts A."/>
            <person name="Otillar R.P."/>
            <person name="Terry A.Y."/>
            <person name="Boore J.L."/>
            <person name="Simakov O."/>
            <person name="Marletaz F."/>
            <person name="Cho S.-J."/>
            <person name="Edsinger-Gonzales E."/>
            <person name="Havlak P."/>
            <person name="Kuo D.-H."/>
            <person name="Larsson T."/>
            <person name="Lv J."/>
            <person name="Arendt D."/>
            <person name="Savage R."/>
            <person name="Osoegawa K."/>
            <person name="de Jong P."/>
            <person name="Lindberg D.R."/>
            <person name="Seaver E.C."/>
            <person name="Weisblat D.A."/>
            <person name="Putnam N.H."/>
            <person name="Grigoriev I.V."/>
            <person name="Rokhsar D.S."/>
        </authorList>
    </citation>
    <scope>NUCLEOTIDE SEQUENCE</scope>
    <source>
        <strain evidence="29">I ESC-2004</strain>
    </source>
</reference>
<evidence type="ECO:0000256" key="21">
    <source>
        <dbReference type="ARBA" id="ARBA00053898"/>
    </source>
</evidence>
<evidence type="ECO:0000256" key="7">
    <source>
        <dbReference type="ARBA" id="ARBA00022692"/>
    </source>
</evidence>
<keyword evidence="6" id="KW-0597">Phosphoprotein</keyword>
<dbReference type="CDD" id="cd07542">
    <property type="entry name" value="P-type_ATPase_cation"/>
    <property type="match status" value="1"/>
</dbReference>
<dbReference type="GO" id="GO:0046872">
    <property type="term" value="F:metal ion binding"/>
    <property type="evidence" value="ECO:0007669"/>
    <property type="project" value="UniProtKB-UniRule"/>
</dbReference>
<proteinExistence type="inferred from homology"/>
<evidence type="ECO:0000256" key="8">
    <source>
        <dbReference type="ARBA" id="ARBA00022723"/>
    </source>
</evidence>
<feature type="transmembrane region" description="Helical" evidence="24">
    <location>
        <begin position="912"/>
        <end position="931"/>
    </location>
</feature>
<evidence type="ECO:0000313" key="28">
    <source>
        <dbReference type="EnsemblMetazoa" id="CapteP90245"/>
    </source>
</evidence>
<feature type="domain" description="P-type ATPase A" evidence="25">
    <location>
        <begin position="259"/>
        <end position="376"/>
    </location>
</feature>
<accession>R7VA91</accession>
<dbReference type="Gene3D" id="3.40.50.1000">
    <property type="entry name" value="HAD superfamily/HAD-like"/>
    <property type="match status" value="1"/>
</dbReference>
<dbReference type="EMBL" id="AMQN01005353">
    <property type="status" value="NOT_ANNOTATED_CDS"/>
    <property type="molecule type" value="Genomic_DNA"/>
</dbReference>
<dbReference type="InterPro" id="IPR023214">
    <property type="entry name" value="HAD_sf"/>
</dbReference>
<dbReference type="FunFam" id="1.20.1110.10:FF:000023">
    <property type="entry name" value="Cation-transporting ATPase"/>
    <property type="match status" value="1"/>
</dbReference>
<name>R7VA91_CAPTE</name>
<dbReference type="GO" id="GO:0032585">
    <property type="term" value="C:multivesicular body membrane"/>
    <property type="evidence" value="ECO:0007669"/>
    <property type="project" value="UniProtKB-SubCell"/>
</dbReference>
<dbReference type="PANTHER" id="PTHR45630:SF8">
    <property type="entry name" value="CATION-TRANSPORTING ATPASE"/>
    <property type="match status" value="1"/>
</dbReference>
<evidence type="ECO:0000256" key="9">
    <source>
        <dbReference type="ARBA" id="ARBA00022741"/>
    </source>
</evidence>
<keyword evidence="14 24" id="KW-1133">Transmembrane helix</keyword>
<dbReference type="EC" id="7.2.2.-" evidence="24"/>
<dbReference type="AlphaFoldDB" id="R7VA91"/>
<evidence type="ECO:0000256" key="22">
    <source>
        <dbReference type="ARBA" id="ARBA00060400"/>
    </source>
</evidence>
<evidence type="ECO:0000256" key="10">
    <source>
        <dbReference type="ARBA" id="ARBA00022753"/>
    </source>
</evidence>
<comment type="catalytic activity">
    <reaction evidence="19">
        <text>spermidine(out) + ATP + H2O = spermidine(in) + ADP + phosphate + H(+)</text>
        <dbReference type="Rhea" id="RHEA:29999"/>
        <dbReference type="ChEBI" id="CHEBI:15377"/>
        <dbReference type="ChEBI" id="CHEBI:15378"/>
        <dbReference type="ChEBI" id="CHEBI:30616"/>
        <dbReference type="ChEBI" id="CHEBI:43474"/>
        <dbReference type="ChEBI" id="CHEBI:57834"/>
        <dbReference type="ChEBI" id="CHEBI:456216"/>
    </reaction>
</comment>
<dbReference type="FunFam" id="3.40.50.1000:FF:000045">
    <property type="entry name" value="Cation-transporting ATPase"/>
    <property type="match status" value="1"/>
</dbReference>
<evidence type="ECO:0000256" key="19">
    <source>
        <dbReference type="ARBA" id="ARBA00050445"/>
    </source>
</evidence>
<evidence type="ECO:0000256" key="12">
    <source>
        <dbReference type="ARBA" id="ARBA00022842"/>
    </source>
</evidence>
<dbReference type="GO" id="GO:0061462">
    <property type="term" value="P:protein localization to lysosome"/>
    <property type="evidence" value="ECO:0007669"/>
    <property type="project" value="UniProtKB-ARBA"/>
</dbReference>
<dbReference type="PROSITE" id="PS00154">
    <property type="entry name" value="ATPASE_E1_E2"/>
    <property type="match status" value="1"/>
</dbReference>
<dbReference type="GO" id="GO:0006874">
    <property type="term" value="P:intracellular calcium ion homeostasis"/>
    <property type="evidence" value="ECO:0007669"/>
    <property type="project" value="TreeGrafter"/>
</dbReference>
<dbReference type="Pfam" id="PF13246">
    <property type="entry name" value="Cation_ATPase"/>
    <property type="match status" value="1"/>
</dbReference>
<comment type="subunit">
    <text evidence="23">Interacts with MYCBP2; the interaction inhibits the ubiquitination of TSC2 by MYCBP2. Interacts with HDAC6; the interaction results in recruitment of HDAC6 to lysosomes to promote CTTN deacetylation.</text>
</comment>
<feature type="transmembrane region" description="Helical" evidence="24">
    <location>
        <begin position="220"/>
        <end position="238"/>
    </location>
</feature>
<comment type="function">
    <text evidence="21">ATPase which acts as a lysosomal polyamine exporter with high affinity for spermine. Also stimulates cellular uptake of polyamines and protects against polyamine toxicity. Plays a role in intracellular cation homeostasis and the maintenance of neuronal integrity. Contributes to cellular zinc homeostasis. Confers cellular protection against Mn(2+) and Zn(2+) toxicity and mitochondrial stress. Required for proper lysosomal and mitochondrial maintenance. Regulates the autophagy-lysosome pathway through the control of SYT11 expression at both transcriptional and post-translational levels. Facilitates recruitment of deacetylase HDAC6 to lysosomes to deacetylate CTTN, leading to actin polymerization, promotion of autophagosome-lysosome fusion and completion of autophagy. Promotes secretion of exosomes as well as secretion of SCNA via exosomes. Plays a role in lipid homeostasis.</text>
</comment>
<evidence type="ECO:0000259" key="26">
    <source>
        <dbReference type="Pfam" id="PF12409"/>
    </source>
</evidence>
<dbReference type="GO" id="GO:1900180">
    <property type="term" value="P:regulation of protein localization to nucleus"/>
    <property type="evidence" value="ECO:0007669"/>
    <property type="project" value="UniProtKB-ARBA"/>
</dbReference>
<evidence type="ECO:0000256" key="16">
    <source>
        <dbReference type="ARBA" id="ARBA00023228"/>
    </source>
</evidence>
<dbReference type="PRINTS" id="PR00119">
    <property type="entry name" value="CATATPASE"/>
</dbReference>
<feature type="transmembrane region" description="Helical" evidence="24">
    <location>
        <begin position="1024"/>
        <end position="1046"/>
    </location>
</feature>
<evidence type="ECO:0000259" key="25">
    <source>
        <dbReference type="Pfam" id="PF00122"/>
    </source>
</evidence>
<dbReference type="InterPro" id="IPR001757">
    <property type="entry name" value="P_typ_ATPase"/>
</dbReference>
<dbReference type="GO" id="GO:0015662">
    <property type="term" value="F:P-type ion transporter activity"/>
    <property type="evidence" value="ECO:0007669"/>
    <property type="project" value="InterPro"/>
</dbReference>
<dbReference type="NCBIfam" id="TIGR01657">
    <property type="entry name" value="P-ATPase-V"/>
    <property type="match status" value="1"/>
</dbReference>
<feature type="transmembrane region" description="Helical" evidence="24">
    <location>
        <begin position="393"/>
        <end position="417"/>
    </location>
</feature>
<feature type="transmembrane region" description="Helical" evidence="24">
    <location>
        <begin position="429"/>
        <end position="449"/>
    </location>
</feature>
<dbReference type="EMBL" id="KB295796">
    <property type="protein sequence ID" value="ELU12635.1"/>
    <property type="molecule type" value="Genomic_DNA"/>
</dbReference>
<dbReference type="FunFam" id="3.40.1110.10:FF:000026">
    <property type="entry name" value="Cation-transporting ATPase"/>
    <property type="match status" value="1"/>
</dbReference>
<dbReference type="Gene3D" id="3.40.1110.10">
    <property type="entry name" value="Calcium-transporting ATPase, cytoplasmic domain N"/>
    <property type="match status" value="1"/>
</dbReference>
<dbReference type="GO" id="GO:1905165">
    <property type="term" value="P:regulation of lysosomal protein catabolic process"/>
    <property type="evidence" value="ECO:0007669"/>
    <property type="project" value="UniProtKB-ARBA"/>
</dbReference>
<protein>
    <recommendedName>
        <fullName evidence="24">Cation-transporting ATPase</fullName>
        <ecNumber evidence="24">7.2.2.-</ecNumber>
    </recommendedName>
</protein>
<evidence type="ECO:0000256" key="20">
    <source>
        <dbReference type="ARBA" id="ARBA00051772"/>
    </source>
</evidence>
<dbReference type="GO" id="GO:0010821">
    <property type="term" value="P:regulation of mitochondrion organization"/>
    <property type="evidence" value="ECO:0007669"/>
    <property type="project" value="UniProtKB-ARBA"/>
</dbReference>
<organism evidence="27">
    <name type="scientific">Capitella teleta</name>
    <name type="common">Polychaete worm</name>
    <dbReference type="NCBI Taxonomy" id="283909"/>
    <lineage>
        <taxon>Eukaryota</taxon>
        <taxon>Metazoa</taxon>
        <taxon>Spiralia</taxon>
        <taxon>Lophotrochozoa</taxon>
        <taxon>Annelida</taxon>
        <taxon>Polychaeta</taxon>
        <taxon>Sedentaria</taxon>
        <taxon>Scolecida</taxon>
        <taxon>Capitellidae</taxon>
        <taxon>Capitella</taxon>
    </lineage>
</organism>
<evidence type="ECO:0000256" key="6">
    <source>
        <dbReference type="ARBA" id="ARBA00022553"/>
    </source>
</evidence>
<sequence length="1093" mass="122707">MAEELTGRGLRLSKIVLNKGEEDEMECMGYVRSIPLTILFVLLVILTGGVLFLVTHWRPDWRLKLTHKKSSLICASAVLLVVSFCVRSFRRKKLLQIIIRALIQQLTLEDAKKKKKKFPSQKLFLKFFDHRHVRYIWEKEEAIYKRLTGLDVGFSVQEIHDNAVGLSQEEQVFKILLFGENSIHIEVKSYFKLFIEEVLNPFYIFQICSVTLWALDNYYIYASCIVFISTVSMGIELYEIRKQRVTLRDMVDAVESTLTVVRPTGERDEVTTSQLVPGDVFIVPPRGCMMMCDAALITGNAIVNESMLTGESVPVTKTPLAPSEAEEMYTPDALKRHTLFSGTQVIQTRFYGGDDVKAVVVRTGFSTAKGELVRAILYPKAIGFKFYQDAMKFILFLTCIATIGMTYSIVTLVRYGTPVREVVLRALDIITIVVPPALPAAMTVGTVYAQSRLKKQGIFCISPPRINICGKLKCICFDKTGTLTEEGLDLWGIVPVKNSEFNAPETDPKNIPQTDHLQIGMAVCHSLTLIDGEISGDPLDLIMFNSISWVLKEPGSDTTKFDSLLPTIVKPIAKESYYLSDPDKVGVGAAVDIGIVRQFTFSSALQRMSVIVRPLGADYMSIYCKGSPEKVASLCRRDTLPEDFAEQLHKYTMKGFRVLGVAYRDLDPKLTWHQSQRIARDRVENDLCFVGLLIMENSLKPETRPVIRQLHEARIRTVMVTGDNLLTAISVARQCLMVGPKERVILVNAHPPENGTPARIHWEYADPEAEETDRTESDVETFNDFHNGHSVVHMQEESPYYFALSGRCFSVLRHHFPELMSKIIVRGTIFARMGPDQKSQLVEHLQELDYCVGMCGDGANDCGALKTAHAGISLSEAEASVASPFTSKTPNIECVLAVIREGRAALTTSFGVFKYMALYSLIQFISVLILYTMETNLGDWMFLYIDLVITTTIAVLMGHTAAYPHLVARRPAGSLVGPSNLISIITHIIIVCTIQISSFVYLTSQPWYEEIDRQSYHDNNVQTMVTTVIFYVSAFQYIMMAFIFSTGPPYRLPVYTNVLFTIALVVLSSMTAFLIIYPVDFLVNLLQVPVTPH</sequence>
<dbReference type="InterPro" id="IPR023298">
    <property type="entry name" value="ATPase_P-typ_TM_dom_sf"/>
</dbReference>
<keyword evidence="13 24" id="KW-1278">Translocase</keyword>
<keyword evidence="16" id="KW-0458">Lysosome</keyword>
<dbReference type="InterPro" id="IPR006544">
    <property type="entry name" value="P-type_TPase_V"/>
</dbReference>
<dbReference type="SFLD" id="SFLDF00027">
    <property type="entry name" value="p-type_atpase"/>
    <property type="match status" value="1"/>
</dbReference>
<dbReference type="EnsemblMetazoa" id="CapteT90245">
    <property type="protein sequence ID" value="CapteP90245"/>
    <property type="gene ID" value="CapteG90245"/>
</dbReference>
<dbReference type="SUPFAM" id="SSF56784">
    <property type="entry name" value="HAD-like"/>
    <property type="match status" value="1"/>
</dbReference>
<evidence type="ECO:0000256" key="11">
    <source>
        <dbReference type="ARBA" id="ARBA00022840"/>
    </source>
</evidence>
<dbReference type="OMA" id="MPEWGYL"/>
<feature type="transmembrane region" description="Helical" evidence="24">
    <location>
        <begin position="70"/>
        <end position="89"/>
    </location>
</feature>
<feature type="transmembrane region" description="Helical" evidence="24">
    <location>
        <begin position="34"/>
        <end position="58"/>
    </location>
</feature>
<keyword evidence="15 24" id="KW-0472">Membrane</keyword>
<dbReference type="InterPro" id="IPR018303">
    <property type="entry name" value="ATPase_P-typ_P_site"/>
</dbReference>
<dbReference type="HOGENOM" id="CLU_001828_0_0_1"/>
<keyword evidence="17" id="KW-0968">Cytoplasmic vesicle</keyword>
<dbReference type="PANTHER" id="PTHR45630">
    <property type="entry name" value="CATION-TRANSPORTING ATPASE-RELATED"/>
    <property type="match status" value="1"/>
</dbReference>
<dbReference type="InterPro" id="IPR047819">
    <property type="entry name" value="P5A-ATPase_N"/>
</dbReference>
<evidence type="ECO:0000256" key="24">
    <source>
        <dbReference type="RuleBase" id="RU362082"/>
    </source>
</evidence>
<dbReference type="SFLD" id="SFLDG00002">
    <property type="entry name" value="C1.7:_P-type_atpase_like"/>
    <property type="match status" value="1"/>
</dbReference>
<feature type="transmembrane region" description="Helical" evidence="24">
    <location>
        <begin position="984"/>
        <end position="1004"/>
    </location>
</feature>
<dbReference type="GO" id="GO:0034599">
    <property type="term" value="P:cellular response to oxidative stress"/>
    <property type="evidence" value="ECO:0007669"/>
    <property type="project" value="UniProtKB-ARBA"/>
</dbReference>
<dbReference type="InterPro" id="IPR023299">
    <property type="entry name" value="ATPase_P-typ_cyto_dom_N"/>
</dbReference>
<dbReference type="SFLD" id="SFLDS00003">
    <property type="entry name" value="Haloacid_Dehalogenase"/>
    <property type="match status" value="1"/>
</dbReference>
<dbReference type="Pfam" id="PF00122">
    <property type="entry name" value="E1-E2_ATPase"/>
    <property type="match status" value="1"/>
</dbReference>
<gene>
    <name evidence="27" type="ORF">CAPTEDRAFT_90245</name>
</gene>
<dbReference type="InterPro" id="IPR059000">
    <property type="entry name" value="ATPase_P-type_domA"/>
</dbReference>
<evidence type="ECO:0000256" key="1">
    <source>
        <dbReference type="ARBA" id="ARBA00004107"/>
    </source>
</evidence>
<dbReference type="GO" id="GO:0015203">
    <property type="term" value="F:polyamine transmembrane transporter activity"/>
    <property type="evidence" value="ECO:0007669"/>
    <property type="project" value="TreeGrafter"/>
</dbReference>
<reference evidence="28" key="3">
    <citation type="submission" date="2015-06" db="UniProtKB">
        <authorList>
            <consortium name="EnsemblMetazoa"/>
        </authorList>
    </citation>
    <scope>IDENTIFICATION</scope>
</reference>
<comment type="similarity">
    <text evidence="4 24">Belongs to the cation transport ATPase (P-type) (TC 3.A.3) family. Type V subfamily.</text>
</comment>
<dbReference type="GO" id="GO:0019829">
    <property type="term" value="F:ATPase-coupled monoatomic cation transmembrane transporter activity"/>
    <property type="evidence" value="ECO:0007669"/>
    <property type="project" value="UniProtKB-UniRule"/>
</dbReference>
<dbReference type="GO" id="GO:0005524">
    <property type="term" value="F:ATP binding"/>
    <property type="evidence" value="ECO:0007669"/>
    <property type="project" value="UniProtKB-UniRule"/>
</dbReference>
<evidence type="ECO:0000313" key="27">
    <source>
        <dbReference type="EMBL" id="ELU12635.1"/>
    </source>
</evidence>
<dbReference type="InterPro" id="IPR047821">
    <property type="entry name" value="P5B-type_ATPase"/>
</dbReference>
<comment type="catalytic activity">
    <reaction evidence="20">
        <text>spermine(out) + ATP + H2O = spermine(in) + ADP + phosphate + H(+)</text>
        <dbReference type="Rhea" id="RHEA:63368"/>
        <dbReference type="ChEBI" id="CHEBI:15377"/>
        <dbReference type="ChEBI" id="CHEBI:15378"/>
        <dbReference type="ChEBI" id="CHEBI:30616"/>
        <dbReference type="ChEBI" id="CHEBI:43474"/>
        <dbReference type="ChEBI" id="CHEBI:45725"/>
        <dbReference type="ChEBI" id="CHEBI:456216"/>
    </reaction>
</comment>
<dbReference type="GO" id="GO:1903543">
    <property type="term" value="P:positive regulation of exosomal secretion"/>
    <property type="evidence" value="ECO:0007669"/>
    <property type="project" value="UniProtKB-ARBA"/>
</dbReference>
<feature type="transmembrane region" description="Helical" evidence="24">
    <location>
        <begin position="943"/>
        <end position="963"/>
    </location>
</feature>
<comment type="catalytic activity">
    <reaction evidence="18 24">
        <text>ATP + H2O = ADP + phosphate + H(+)</text>
        <dbReference type="Rhea" id="RHEA:13065"/>
        <dbReference type="ChEBI" id="CHEBI:15377"/>
        <dbReference type="ChEBI" id="CHEBI:15378"/>
        <dbReference type="ChEBI" id="CHEBI:30616"/>
        <dbReference type="ChEBI" id="CHEBI:43474"/>
        <dbReference type="ChEBI" id="CHEBI:456216"/>
    </reaction>
</comment>
<dbReference type="OrthoDB" id="48943at2759"/>
<evidence type="ECO:0000256" key="3">
    <source>
        <dbReference type="ARBA" id="ARBA00004542"/>
    </source>
</evidence>
<evidence type="ECO:0000256" key="4">
    <source>
        <dbReference type="ARBA" id="ARBA00006000"/>
    </source>
</evidence>
<feature type="transmembrane region" description="Helical" evidence="24">
    <location>
        <begin position="1058"/>
        <end position="1079"/>
    </location>
</feature>
<dbReference type="Pfam" id="PF12409">
    <property type="entry name" value="P5-ATPase"/>
    <property type="match status" value="1"/>
</dbReference>
<evidence type="ECO:0000256" key="23">
    <source>
        <dbReference type="ARBA" id="ARBA00065284"/>
    </source>
</evidence>
<keyword evidence="12 24" id="KW-0460">Magnesium</keyword>
<keyword evidence="11 24" id="KW-0067">ATP-binding</keyword>
<evidence type="ECO:0000256" key="14">
    <source>
        <dbReference type="ARBA" id="ARBA00022989"/>
    </source>
</evidence>
<dbReference type="GO" id="GO:0005765">
    <property type="term" value="C:lysosomal membrane"/>
    <property type="evidence" value="ECO:0007669"/>
    <property type="project" value="UniProtKB-SubCell"/>
</dbReference>
<keyword evidence="8 24" id="KW-0479">Metal-binding</keyword>
<evidence type="ECO:0000313" key="29">
    <source>
        <dbReference type="Proteomes" id="UP000014760"/>
    </source>
</evidence>
<dbReference type="InterPro" id="IPR036412">
    <property type="entry name" value="HAD-like_sf"/>
</dbReference>
<keyword evidence="29" id="KW-1185">Reference proteome</keyword>
<evidence type="ECO:0000256" key="15">
    <source>
        <dbReference type="ARBA" id="ARBA00023136"/>
    </source>
</evidence>
<feature type="transmembrane region" description="Helical" evidence="24">
    <location>
        <begin position="198"/>
        <end position="214"/>
    </location>
</feature>
<dbReference type="GO" id="GO:0043025">
    <property type="term" value="C:neuronal cell body"/>
    <property type="evidence" value="ECO:0007669"/>
    <property type="project" value="UniProtKB-ARBA"/>
</dbReference>
<dbReference type="GO" id="GO:0000421">
    <property type="term" value="C:autophagosome membrane"/>
    <property type="evidence" value="ECO:0007669"/>
    <property type="project" value="UniProtKB-SubCell"/>
</dbReference>
<dbReference type="SUPFAM" id="SSF81653">
    <property type="entry name" value="Calcium ATPase, transduction domain A"/>
    <property type="match status" value="1"/>
</dbReference>
<dbReference type="GO" id="GO:0061909">
    <property type="term" value="P:autophagosome-lysosome fusion"/>
    <property type="evidence" value="ECO:0007669"/>
    <property type="project" value="UniProtKB-ARBA"/>
</dbReference>
<dbReference type="GO" id="GO:0006882">
    <property type="term" value="P:intracellular zinc ion homeostasis"/>
    <property type="evidence" value="ECO:0007669"/>
    <property type="project" value="UniProtKB-ARBA"/>
</dbReference>
<comment type="subcellular location">
    <subcellularLocation>
        <location evidence="3">Cytoplasmic vesicle</location>
        <location evidence="3">Autophagosome membrane</location>
        <topology evidence="3">Multi-pass membrane protein</topology>
    </subcellularLocation>
    <subcellularLocation>
        <location evidence="22">Endosome</location>
        <location evidence="22">Multivesicular body membrane</location>
        <topology evidence="22">Multi-pass membrane protein</topology>
    </subcellularLocation>
    <subcellularLocation>
        <location evidence="1">Late endosome membrane</location>
        <topology evidence="1">Multi-pass membrane protein</topology>
    </subcellularLocation>
    <subcellularLocation>
        <location evidence="2">Lysosome membrane</location>
        <topology evidence="2">Multi-pass membrane protein</topology>
    </subcellularLocation>
    <subcellularLocation>
        <location evidence="24">Membrane</location>
        <topology evidence="24">Multi-pass membrane protein</topology>
    </subcellularLocation>
</comment>
<dbReference type="Proteomes" id="UP000014760">
    <property type="component" value="Unassembled WGS sequence"/>
</dbReference>
<keyword evidence="10" id="KW-0967">Endosome</keyword>
<dbReference type="Gene3D" id="2.70.150.10">
    <property type="entry name" value="Calcium-transporting ATPase, cytoplasmic transduction domain A"/>
    <property type="match status" value="1"/>
</dbReference>
<reference evidence="27 29" key="2">
    <citation type="journal article" date="2013" name="Nature">
        <title>Insights into bilaterian evolution from three spiralian genomes.</title>
        <authorList>
            <person name="Simakov O."/>
            <person name="Marletaz F."/>
            <person name="Cho S.J."/>
            <person name="Edsinger-Gonzales E."/>
            <person name="Havlak P."/>
            <person name="Hellsten U."/>
            <person name="Kuo D.H."/>
            <person name="Larsson T."/>
            <person name="Lv J."/>
            <person name="Arendt D."/>
            <person name="Savage R."/>
            <person name="Osoegawa K."/>
            <person name="de Jong P."/>
            <person name="Grimwood J."/>
            <person name="Chapman J.A."/>
            <person name="Shapiro H."/>
            <person name="Aerts A."/>
            <person name="Otillar R.P."/>
            <person name="Terry A.Y."/>
            <person name="Boore J.L."/>
            <person name="Grigoriev I.V."/>
            <person name="Lindberg D.R."/>
            <person name="Seaver E.C."/>
            <person name="Weisblat D.A."/>
            <person name="Putnam N.H."/>
            <person name="Rokhsar D.S."/>
        </authorList>
    </citation>
    <scope>NUCLEOTIDE SEQUENCE</scope>
    <source>
        <strain evidence="27 29">I ESC-2004</strain>
    </source>
</reference>
<evidence type="ECO:0000256" key="18">
    <source>
        <dbReference type="ARBA" id="ARBA00049360"/>
    </source>
</evidence>